<protein>
    <submittedName>
        <fullName evidence="1">Uncharacterized protein</fullName>
    </submittedName>
</protein>
<organism evidence="1 2">
    <name type="scientific">Sphingomonas yabuuchiae</name>
    <dbReference type="NCBI Taxonomy" id="172044"/>
    <lineage>
        <taxon>Bacteria</taxon>
        <taxon>Pseudomonadati</taxon>
        <taxon>Pseudomonadota</taxon>
        <taxon>Alphaproteobacteria</taxon>
        <taxon>Sphingomonadales</taxon>
        <taxon>Sphingomonadaceae</taxon>
        <taxon>Sphingomonas</taxon>
    </lineage>
</organism>
<name>A0ABR6KCK0_9SPHN</name>
<accession>A0ABR6KCK0</accession>
<dbReference type="EMBL" id="JACHNX010000015">
    <property type="protein sequence ID" value="MBB4610852.1"/>
    <property type="molecule type" value="Genomic_DNA"/>
</dbReference>
<reference evidence="1 2" key="1">
    <citation type="submission" date="2020-08" db="EMBL/GenBank/DDBJ databases">
        <title>Genomic Encyclopedia of Type Strains, Phase IV (KMG-IV): sequencing the most valuable type-strain genomes for metagenomic binning, comparative biology and taxonomic classification.</title>
        <authorList>
            <person name="Goeker M."/>
        </authorList>
    </citation>
    <scope>NUCLEOTIDE SEQUENCE [LARGE SCALE GENOMIC DNA]</scope>
    <source>
        <strain evidence="1 2">DSM 14562</strain>
    </source>
</reference>
<proteinExistence type="predicted"/>
<gene>
    <name evidence="1" type="ORF">GGQ89_003088</name>
</gene>
<evidence type="ECO:0000313" key="2">
    <source>
        <dbReference type="Proteomes" id="UP000584663"/>
    </source>
</evidence>
<sequence length="41" mass="4417">MRSMVEGCPAIERLTPLRQGFALPPPLAGEEFPSGSRVATF</sequence>
<keyword evidence="2" id="KW-1185">Reference proteome</keyword>
<dbReference type="Proteomes" id="UP000584663">
    <property type="component" value="Unassembled WGS sequence"/>
</dbReference>
<comment type="caution">
    <text evidence="1">The sequence shown here is derived from an EMBL/GenBank/DDBJ whole genome shotgun (WGS) entry which is preliminary data.</text>
</comment>
<evidence type="ECO:0000313" key="1">
    <source>
        <dbReference type="EMBL" id="MBB4610852.1"/>
    </source>
</evidence>